<sequence length="474" mass="52594">MYREREKSKVFVTANARSVGTVTWIPFIGYWRKRGMKKVVKFGGSSLASAEQFKKVGEIIRSDGSRRYVVPSAPGKRFSNDTKVTDMLYTCYGAAMKEKNFTDLLSAIQNRYNEIIEGLNLTLSLDKDFEIIRENFGKKAGRDYAASRGEYLNSKIMAAYLGFEFIDAAEVVRFNEDGSFNDDVTNTLLSGRLDKTEYAVIPGFYGAKEDGTVVTFSRGGSDVTGSLVALAASADLYENWTDVSGFLIADPRIVKNPKSIETITYKELRELSYMGASVLHEDAIFPVRKAGIPINIRNTNAPQDKGTLIVEGTCRQPKYTITGIAGTDGFASITVEKAMMNSEIGFCRKVLQVFEENEVSIEHMPSGIDTMTIFVHKDEFEEKEQQVLAGIHKAVDPDHIELESDLALIAIVGRGMRATRGTAGRIFSALAHAHINVKMIDQGSSELNIIVGVRHDDFKNAIRALYEIFVLTQI</sequence>
<evidence type="ECO:0000256" key="10">
    <source>
        <dbReference type="ARBA" id="ARBA00022915"/>
    </source>
</evidence>
<evidence type="ECO:0000256" key="15">
    <source>
        <dbReference type="RuleBase" id="RU004249"/>
    </source>
</evidence>
<dbReference type="InterPro" id="IPR036393">
    <property type="entry name" value="AceGlu_kinase-like_sf"/>
</dbReference>
<dbReference type="GO" id="GO:0019877">
    <property type="term" value="P:diaminopimelate biosynthetic process"/>
    <property type="evidence" value="ECO:0007669"/>
    <property type="project" value="UniProtKB-KW"/>
</dbReference>
<dbReference type="Proteomes" id="UP000245845">
    <property type="component" value="Unassembled WGS sequence"/>
</dbReference>
<dbReference type="PROSITE" id="PS51671">
    <property type="entry name" value="ACT"/>
    <property type="match status" value="1"/>
</dbReference>
<keyword evidence="10" id="KW-0220">Diaminopimelate biosynthesis</keyword>
<dbReference type="NCBIfam" id="TIGR00657">
    <property type="entry name" value="asp_kinases"/>
    <property type="match status" value="1"/>
</dbReference>
<evidence type="ECO:0000256" key="7">
    <source>
        <dbReference type="ARBA" id="ARBA00022741"/>
    </source>
</evidence>
<keyword evidence="18" id="KW-1185">Reference proteome</keyword>
<evidence type="ECO:0000256" key="1">
    <source>
        <dbReference type="ARBA" id="ARBA00003121"/>
    </source>
</evidence>
<accession>A0A2Y9BGX1</accession>
<dbReference type="Gene3D" id="3.40.1160.10">
    <property type="entry name" value="Acetylglutamate kinase-like"/>
    <property type="match status" value="1"/>
</dbReference>
<dbReference type="InterPro" id="IPR001341">
    <property type="entry name" value="Asp_kinase"/>
</dbReference>
<comment type="function">
    <text evidence="1">Catalyzes the phosphorylation of the beta-carboxyl group of aspartic acid with ATP to yield 4-phospho-L-aspartate, which is involved in the branched biosynthetic pathway leading to the biosynthesis of amino acids threonine, isoleucine and methionine.</text>
</comment>
<name>A0A2Y9BGX1_9FIRM</name>
<dbReference type="FunFam" id="3.30.2130.10:FF:000001">
    <property type="entry name" value="Bifunctional aspartokinase/homoserine dehydrogenase"/>
    <property type="match status" value="1"/>
</dbReference>
<comment type="similarity">
    <text evidence="5 14">Belongs to the aspartokinase family.</text>
</comment>
<keyword evidence="11" id="KW-0457">Lysine biosynthesis</keyword>
<evidence type="ECO:0000256" key="6">
    <source>
        <dbReference type="ARBA" id="ARBA00022679"/>
    </source>
</evidence>
<evidence type="ECO:0000256" key="9">
    <source>
        <dbReference type="ARBA" id="ARBA00022840"/>
    </source>
</evidence>
<gene>
    <name evidence="17" type="ORF">A8806_103117</name>
</gene>
<keyword evidence="6 14" id="KW-0808">Transferase</keyword>
<comment type="catalytic activity">
    <reaction evidence="12 14">
        <text>L-aspartate + ATP = 4-phospho-L-aspartate + ADP</text>
        <dbReference type="Rhea" id="RHEA:23776"/>
        <dbReference type="ChEBI" id="CHEBI:29991"/>
        <dbReference type="ChEBI" id="CHEBI:30616"/>
        <dbReference type="ChEBI" id="CHEBI:57535"/>
        <dbReference type="ChEBI" id="CHEBI:456216"/>
        <dbReference type="EC" id="2.7.2.4"/>
    </reaction>
</comment>
<feature type="domain" description="ACT" evidence="16">
    <location>
        <begin position="411"/>
        <end position="474"/>
    </location>
</feature>
<dbReference type="InterPro" id="IPR005260">
    <property type="entry name" value="Asp_kin_monofn"/>
</dbReference>
<dbReference type="UniPathway" id="UPA00050">
    <property type="reaction ID" value="UER00461"/>
</dbReference>
<keyword evidence="9 13" id="KW-0067">ATP-binding</keyword>
<keyword evidence="7 13" id="KW-0547">Nucleotide-binding</keyword>
<dbReference type="PANTHER" id="PTHR21499:SF67">
    <property type="entry name" value="ASPARTOKINASE 3"/>
    <property type="match status" value="1"/>
</dbReference>
<dbReference type="SUPFAM" id="SSF53633">
    <property type="entry name" value="Carbamate kinase-like"/>
    <property type="match status" value="1"/>
</dbReference>
<dbReference type="EMBL" id="QGDL01000003">
    <property type="protein sequence ID" value="PWJ30713.1"/>
    <property type="molecule type" value="Genomic_DNA"/>
</dbReference>
<feature type="binding site" evidence="13">
    <location>
        <begin position="41"/>
        <end position="44"/>
    </location>
    <ligand>
        <name>ATP</name>
        <dbReference type="ChEBI" id="CHEBI:30616"/>
    </ligand>
</feature>
<evidence type="ECO:0000259" key="16">
    <source>
        <dbReference type="PROSITE" id="PS51671"/>
    </source>
</evidence>
<evidence type="ECO:0000256" key="2">
    <source>
        <dbReference type="ARBA" id="ARBA00004766"/>
    </source>
</evidence>
<dbReference type="PROSITE" id="PS00324">
    <property type="entry name" value="ASPARTOKINASE"/>
    <property type="match status" value="1"/>
</dbReference>
<dbReference type="InterPro" id="IPR054352">
    <property type="entry name" value="ACT_Aspartokinase"/>
</dbReference>
<evidence type="ECO:0000313" key="17">
    <source>
        <dbReference type="EMBL" id="PWJ30713.1"/>
    </source>
</evidence>
<dbReference type="UniPathway" id="UPA00051">
    <property type="reaction ID" value="UER00462"/>
</dbReference>
<dbReference type="EC" id="2.7.2.4" evidence="14"/>
<dbReference type="GO" id="GO:0005829">
    <property type="term" value="C:cytosol"/>
    <property type="evidence" value="ECO:0007669"/>
    <property type="project" value="TreeGrafter"/>
</dbReference>
<dbReference type="GO" id="GO:0004072">
    <property type="term" value="F:aspartate kinase activity"/>
    <property type="evidence" value="ECO:0007669"/>
    <property type="project" value="UniProtKB-EC"/>
</dbReference>
<dbReference type="Pfam" id="PF00696">
    <property type="entry name" value="AA_kinase"/>
    <property type="match status" value="1"/>
</dbReference>
<keyword evidence="8 14" id="KW-0418">Kinase</keyword>
<dbReference type="Gene3D" id="3.30.2130.10">
    <property type="entry name" value="VC0802-like"/>
    <property type="match status" value="1"/>
</dbReference>
<evidence type="ECO:0000313" key="18">
    <source>
        <dbReference type="Proteomes" id="UP000245845"/>
    </source>
</evidence>
<comment type="caution">
    <text evidence="17">The sequence shown here is derived from an EMBL/GenBank/DDBJ whole genome shotgun (WGS) entry which is preliminary data.</text>
</comment>
<evidence type="ECO:0000256" key="13">
    <source>
        <dbReference type="PIRSR" id="PIRSR000726-1"/>
    </source>
</evidence>
<dbReference type="AlphaFoldDB" id="A0A2Y9BGX1"/>
<dbReference type="InterPro" id="IPR001048">
    <property type="entry name" value="Asp/Glu/Uridylate_kinase"/>
</dbReference>
<feature type="binding site" evidence="13">
    <location>
        <begin position="241"/>
        <end position="242"/>
    </location>
    <ligand>
        <name>ATP</name>
        <dbReference type="ChEBI" id="CHEBI:30616"/>
    </ligand>
</feature>
<feature type="binding site" evidence="13">
    <location>
        <position position="252"/>
    </location>
    <ligand>
        <name>ATP</name>
        <dbReference type="ChEBI" id="CHEBI:30616"/>
    </ligand>
</feature>
<dbReference type="UniPathway" id="UPA00034">
    <property type="reaction ID" value="UER00015"/>
</dbReference>
<feature type="binding site" evidence="13">
    <location>
        <position position="150"/>
    </location>
    <ligand>
        <name>substrate</name>
    </ligand>
</feature>
<evidence type="ECO:0000256" key="12">
    <source>
        <dbReference type="ARBA" id="ARBA00047872"/>
    </source>
</evidence>
<keyword evidence="15" id="KW-0028">Amino-acid biosynthesis</keyword>
<evidence type="ECO:0000256" key="5">
    <source>
        <dbReference type="ARBA" id="ARBA00010122"/>
    </source>
</evidence>
<dbReference type="PANTHER" id="PTHR21499">
    <property type="entry name" value="ASPARTATE KINASE"/>
    <property type="match status" value="1"/>
</dbReference>
<dbReference type="CDD" id="cd04916">
    <property type="entry name" value="ACT_AKiii-YclM-BS_2"/>
    <property type="match status" value="1"/>
</dbReference>
<evidence type="ECO:0000256" key="14">
    <source>
        <dbReference type="RuleBase" id="RU003448"/>
    </source>
</evidence>
<dbReference type="InterPro" id="IPR018042">
    <property type="entry name" value="Aspartate_kinase_CS"/>
</dbReference>
<dbReference type="PIRSF" id="PIRSF000726">
    <property type="entry name" value="Asp_kin"/>
    <property type="match status" value="1"/>
</dbReference>
<dbReference type="GO" id="GO:0009089">
    <property type="term" value="P:lysine biosynthetic process via diaminopimelate"/>
    <property type="evidence" value="ECO:0007669"/>
    <property type="project" value="UniProtKB-UniPathway"/>
</dbReference>
<dbReference type="Pfam" id="PF22468">
    <property type="entry name" value="ACT_9"/>
    <property type="match status" value="1"/>
</dbReference>
<dbReference type="NCBIfam" id="NF006540">
    <property type="entry name" value="PRK09034.1"/>
    <property type="match status" value="1"/>
</dbReference>
<proteinExistence type="inferred from homology"/>
<evidence type="ECO:0000256" key="3">
    <source>
        <dbReference type="ARBA" id="ARBA00004986"/>
    </source>
</evidence>
<dbReference type="CDD" id="cd04911">
    <property type="entry name" value="ACT_AKiii-YclM-BS_1"/>
    <property type="match status" value="1"/>
</dbReference>
<organism evidence="17 18">
    <name type="scientific">Faecalicatena orotica</name>
    <dbReference type="NCBI Taxonomy" id="1544"/>
    <lineage>
        <taxon>Bacteria</taxon>
        <taxon>Bacillati</taxon>
        <taxon>Bacillota</taxon>
        <taxon>Clostridia</taxon>
        <taxon>Lachnospirales</taxon>
        <taxon>Lachnospiraceae</taxon>
        <taxon>Faecalicatena</taxon>
    </lineage>
</organism>
<dbReference type="GO" id="GO:0005524">
    <property type="term" value="F:ATP binding"/>
    <property type="evidence" value="ECO:0007669"/>
    <property type="project" value="UniProtKB-KW"/>
</dbReference>
<feature type="binding site" evidence="13">
    <location>
        <position position="85"/>
    </location>
    <ligand>
        <name>substrate</name>
    </ligand>
</feature>
<dbReference type="GO" id="GO:0009090">
    <property type="term" value="P:homoserine biosynthetic process"/>
    <property type="evidence" value="ECO:0007669"/>
    <property type="project" value="TreeGrafter"/>
</dbReference>
<comment type="pathway">
    <text evidence="4 15">Amino-acid biosynthesis; L-threonine biosynthesis; L-threonine from L-aspartate: step 1/5.</text>
</comment>
<evidence type="ECO:0000256" key="4">
    <source>
        <dbReference type="ARBA" id="ARBA00005139"/>
    </source>
</evidence>
<evidence type="ECO:0000256" key="8">
    <source>
        <dbReference type="ARBA" id="ARBA00022777"/>
    </source>
</evidence>
<comment type="pathway">
    <text evidence="2 15">Amino-acid biosynthesis; L-lysine biosynthesis via DAP pathway; (S)-tetrahydrodipicolinate from L-aspartate: step 1/4.</text>
</comment>
<comment type="pathway">
    <text evidence="3 15">Amino-acid biosynthesis; L-methionine biosynthesis via de novo pathway; L-homoserine from L-aspartate: step 1/3.</text>
</comment>
<protein>
    <recommendedName>
        <fullName evidence="14">Aspartokinase</fullName>
        <ecNumber evidence="14">2.7.2.4</ecNumber>
    </recommendedName>
</protein>
<evidence type="ECO:0000256" key="11">
    <source>
        <dbReference type="ARBA" id="ARBA00023154"/>
    </source>
</evidence>
<dbReference type="SUPFAM" id="SSF55021">
    <property type="entry name" value="ACT-like"/>
    <property type="match status" value="2"/>
</dbReference>
<reference evidence="17 18" key="1">
    <citation type="submission" date="2018-05" db="EMBL/GenBank/DDBJ databases">
        <title>The Hungate 1000. A catalogue of reference genomes from the rumen microbiome.</title>
        <authorList>
            <person name="Kelly W."/>
        </authorList>
    </citation>
    <scope>NUCLEOTIDE SEQUENCE [LARGE SCALE GENOMIC DNA]</scope>
    <source>
        <strain evidence="17 18">NLAE-zl-C242</strain>
    </source>
</reference>
<dbReference type="InterPro" id="IPR002912">
    <property type="entry name" value="ACT_dom"/>
</dbReference>
<dbReference type="InterPro" id="IPR045865">
    <property type="entry name" value="ACT-like_dom_sf"/>
</dbReference>
<dbReference type="GO" id="GO:0009088">
    <property type="term" value="P:threonine biosynthetic process"/>
    <property type="evidence" value="ECO:0007669"/>
    <property type="project" value="UniProtKB-UniPathway"/>
</dbReference>